<reference evidence="1 4" key="2">
    <citation type="submission" date="2019-02" db="EMBL/GenBank/DDBJ databases">
        <title>Complete genome sequence of Desulfobacter hydrogenophilus AcRS1.</title>
        <authorList>
            <person name="Marietou A."/>
            <person name="Lund M.B."/>
            <person name="Marshall I.P.G."/>
            <person name="Schreiber L."/>
            <person name="Jorgensen B."/>
        </authorList>
    </citation>
    <scope>NUCLEOTIDE SEQUENCE [LARGE SCALE GENOMIC DNA]</scope>
    <source>
        <strain evidence="1 4">AcRS1</strain>
    </source>
</reference>
<dbReference type="GO" id="GO:0008893">
    <property type="term" value="F:guanosine-3',5'-bis(diphosphate) 3'-diphosphatase activity"/>
    <property type="evidence" value="ECO:0007669"/>
    <property type="project" value="TreeGrafter"/>
</dbReference>
<dbReference type="AlphaFoldDB" id="A0A328FKQ3"/>
<proteinExistence type="predicted"/>
<sequence>MRELNNNWAQEAYIKAYRFAAEKHIGQKVPGTDWSYLAHLSMVSMEVMAALSHETDRDGNLVVQVAILHDTIEDTDATYDELKSEFGRHVAEGVLALTKDGAIEKQHQIEDSLKRIKLHSKEIWMVKLAERITNLQPPPSHWSSEKKKKYLKQAKLILNELRSGSDFLSYRLTAKILEYQSYI</sequence>
<dbReference type="Proteomes" id="UP000293902">
    <property type="component" value="Chromosome"/>
</dbReference>
<dbReference type="PANTHER" id="PTHR46246">
    <property type="entry name" value="GUANOSINE-3',5'-BIS(DIPHOSPHATE) 3'-PYROPHOSPHOHYDROLASE MESH1"/>
    <property type="match status" value="1"/>
</dbReference>
<dbReference type="EMBL" id="CP036313">
    <property type="protein sequence ID" value="QBH14779.1"/>
    <property type="molecule type" value="Genomic_DNA"/>
</dbReference>
<reference evidence="2 3" key="1">
    <citation type="submission" date="2018-06" db="EMBL/GenBank/DDBJ databases">
        <title>Complete Genome Sequence of Desulfobacter hydrogenophilus (DSM3380).</title>
        <authorList>
            <person name="Marietou A."/>
            <person name="Schreiber L."/>
            <person name="Marshall I."/>
            <person name="Jorgensen B."/>
        </authorList>
    </citation>
    <scope>NUCLEOTIDE SEQUENCE [LARGE SCALE GENOMIC DNA]</scope>
    <source>
        <strain evidence="2 3">DSM 3380</strain>
    </source>
</reference>
<evidence type="ECO:0000313" key="3">
    <source>
        <dbReference type="Proteomes" id="UP000248798"/>
    </source>
</evidence>
<dbReference type="Gene3D" id="1.10.3210.10">
    <property type="entry name" value="Hypothetical protein af1432"/>
    <property type="match status" value="1"/>
</dbReference>
<dbReference type="OrthoDB" id="9802385at2"/>
<dbReference type="SUPFAM" id="SSF109604">
    <property type="entry name" value="HD-domain/PDEase-like"/>
    <property type="match status" value="1"/>
</dbReference>
<protein>
    <submittedName>
        <fullName evidence="2">Bifunctional (P)ppGpp synthetase/guanosine-3',5'-bis(Diphosphate) 3'-pyrophosphohydrolase</fullName>
    </submittedName>
</protein>
<organism evidence="2 3">
    <name type="scientific">Desulfobacter hydrogenophilus</name>
    <dbReference type="NCBI Taxonomy" id="2291"/>
    <lineage>
        <taxon>Bacteria</taxon>
        <taxon>Pseudomonadati</taxon>
        <taxon>Thermodesulfobacteriota</taxon>
        <taxon>Desulfobacteria</taxon>
        <taxon>Desulfobacterales</taxon>
        <taxon>Desulfobacteraceae</taxon>
        <taxon>Desulfobacter</taxon>
    </lineage>
</organism>
<gene>
    <name evidence="2" type="ORF">DO021_01825</name>
    <name evidence="1" type="ORF">EYB58_18785</name>
</gene>
<dbReference type="Pfam" id="PF13328">
    <property type="entry name" value="HD_4"/>
    <property type="match status" value="1"/>
</dbReference>
<dbReference type="RefSeq" id="WP_111953137.1">
    <property type="nucleotide sequence ID" value="NZ_CP036313.1"/>
</dbReference>
<keyword evidence="2" id="KW-0378">Hydrolase</keyword>
<evidence type="ECO:0000313" key="1">
    <source>
        <dbReference type="EMBL" id="QBH14779.1"/>
    </source>
</evidence>
<dbReference type="InterPro" id="IPR052194">
    <property type="entry name" value="MESH1"/>
</dbReference>
<accession>A0A328FKQ3</accession>
<dbReference type="Proteomes" id="UP000248798">
    <property type="component" value="Unassembled WGS sequence"/>
</dbReference>
<dbReference type="EMBL" id="QLNI01000002">
    <property type="protein sequence ID" value="RAM03813.1"/>
    <property type="molecule type" value="Genomic_DNA"/>
</dbReference>
<evidence type="ECO:0000313" key="4">
    <source>
        <dbReference type="Proteomes" id="UP000293902"/>
    </source>
</evidence>
<evidence type="ECO:0000313" key="2">
    <source>
        <dbReference type="EMBL" id="RAM03813.1"/>
    </source>
</evidence>
<dbReference type="PANTHER" id="PTHR46246:SF1">
    <property type="entry name" value="GUANOSINE-3',5'-BIS(DIPHOSPHATE) 3'-PYROPHOSPHOHYDROLASE MESH1"/>
    <property type="match status" value="1"/>
</dbReference>
<keyword evidence="4" id="KW-1185">Reference proteome</keyword>
<name>A0A328FKQ3_9BACT</name>